<evidence type="ECO:0000256" key="1">
    <source>
        <dbReference type="ARBA" id="ARBA00004713"/>
    </source>
</evidence>
<dbReference type="KEGG" id="pspc:Strain318_000503"/>
<proteinExistence type="inferred from homology"/>
<name>A0AA49Q6L8_9BACT</name>
<keyword evidence="8" id="KW-0448">Lipopolysaccharide biosynthesis</keyword>
<dbReference type="GO" id="GO:0009244">
    <property type="term" value="P:lipopolysaccharide core region biosynthetic process"/>
    <property type="evidence" value="ECO:0007669"/>
    <property type="project" value="UniProtKB-UniRule"/>
</dbReference>
<dbReference type="InterPro" id="IPR039901">
    <property type="entry name" value="Kdotransferase"/>
</dbReference>
<evidence type="ECO:0000256" key="6">
    <source>
        <dbReference type="ARBA" id="ARBA00049183"/>
    </source>
</evidence>
<evidence type="ECO:0000256" key="8">
    <source>
        <dbReference type="RuleBase" id="RU365103"/>
    </source>
</evidence>
<feature type="active site" description="Proton acceptor" evidence="7">
    <location>
        <position position="68"/>
    </location>
</feature>
<evidence type="ECO:0000313" key="11">
    <source>
        <dbReference type="EMBL" id="WKW14172.1"/>
    </source>
</evidence>
<comment type="similarity">
    <text evidence="8">Belongs to the glycosyltransferase group 1 family.</text>
</comment>
<dbReference type="Gene3D" id="3.40.50.2000">
    <property type="entry name" value="Glycogen Phosphorylase B"/>
    <property type="match status" value="1"/>
</dbReference>
<sequence>MHPALTWPYRATTALAEWLAWLPLPGQGKLARSLRHRRHALRPFLEFARIRRDPARPLVWIHAPSVGEGLQAKPVIQLLRERRPDVQLVYTHFSPSAEAMARGLDADLAAYLPFDRPHNAEVLLDALRPTALVYSKLDVWPMLTAAAARRGVRLGMVSATLSSRSGRSGPMARALLHDAYAALDAVGAIDPDDADRLVALGVRRERIRITGDTRYDQVAARAKSRNLASALLAPLRSARPTLVAGSTWPADEAVLLPAWRALRVAVPEARLIIAPHEPTEAHCAPVRRWAQEAGIGLSTLDAAGADDDVVLVDRVGVLGDLYALGDAAFVGGGFHAAGLHSVLEPASFGMPVLFGPRHHGSRDARLLYEARGGEPVRDVPELVRALRILFTEPDTRERAGEAALAVVREGVGAAERSYALVTELLGA</sequence>
<organism evidence="11 12">
    <name type="scientific">Pseudogemmatithrix spongiicola</name>
    <dbReference type="NCBI Taxonomy" id="3062599"/>
    <lineage>
        <taxon>Bacteria</taxon>
        <taxon>Pseudomonadati</taxon>
        <taxon>Gemmatimonadota</taxon>
        <taxon>Gemmatimonadia</taxon>
        <taxon>Gemmatimonadales</taxon>
        <taxon>Gemmatimonadaceae</taxon>
        <taxon>Pseudogemmatithrix</taxon>
    </lineage>
</organism>
<gene>
    <name evidence="10" type="ORF">Strain138_000503</name>
    <name evidence="11" type="ORF">Strain318_000503</name>
</gene>
<evidence type="ECO:0000256" key="4">
    <source>
        <dbReference type="ARBA" id="ARBA00022679"/>
    </source>
</evidence>
<comment type="pathway">
    <text evidence="1 8">Bacterial outer membrane biogenesis; LPS core biosynthesis.</text>
</comment>
<comment type="subcellular location">
    <subcellularLocation>
        <location evidence="8">Cell membrane</location>
    </subcellularLocation>
</comment>
<accession>A0AA49Q6L8</accession>
<evidence type="ECO:0000313" key="12">
    <source>
        <dbReference type="Proteomes" id="UP001229955"/>
    </source>
</evidence>
<dbReference type="GO" id="GO:0043842">
    <property type="term" value="F:Kdo transferase activity"/>
    <property type="evidence" value="ECO:0007669"/>
    <property type="project" value="UniProtKB-EC"/>
</dbReference>
<dbReference type="Gene3D" id="3.40.50.11720">
    <property type="entry name" value="3-Deoxy-D-manno-octulosonic-acid transferase, N-terminal domain"/>
    <property type="match status" value="1"/>
</dbReference>
<dbReference type="EMBL" id="CP130612">
    <property type="protein sequence ID" value="WKW11262.1"/>
    <property type="molecule type" value="Genomic_DNA"/>
</dbReference>
<dbReference type="GO" id="GO:0005886">
    <property type="term" value="C:plasma membrane"/>
    <property type="evidence" value="ECO:0007669"/>
    <property type="project" value="UniProtKB-SubCell"/>
</dbReference>
<dbReference type="RefSeq" id="WP_367886962.1">
    <property type="nucleotide sequence ID" value="NZ_CP130612.1"/>
</dbReference>
<evidence type="ECO:0000259" key="9">
    <source>
        <dbReference type="Pfam" id="PF04413"/>
    </source>
</evidence>
<keyword evidence="4 8" id="KW-0808">Transferase</keyword>
<dbReference type="PANTHER" id="PTHR42755:SF1">
    <property type="entry name" value="3-DEOXY-D-MANNO-OCTULOSONIC ACID TRANSFERASE, MITOCHONDRIAL-RELATED"/>
    <property type="match status" value="1"/>
</dbReference>
<feature type="domain" description="3-deoxy-D-manno-octulosonic-acid transferase N-terminal" evidence="9">
    <location>
        <begin position="48"/>
        <end position="217"/>
    </location>
</feature>
<dbReference type="EC" id="2.4.99.12" evidence="2 8"/>
<reference evidence="11" key="1">
    <citation type="submission" date="2023-07" db="EMBL/GenBank/DDBJ databases">
        <authorList>
            <person name="Haufschild T."/>
            <person name="Kallscheuer N."/>
            <person name="Hammer J."/>
            <person name="Kohn T."/>
            <person name="Kabuu M."/>
            <person name="Jogler M."/>
            <person name="Wohfarth N."/>
            <person name="Heuer A."/>
            <person name="Rohde M."/>
            <person name="van Teeseling M.C.F."/>
            <person name="Jogler C."/>
        </authorList>
    </citation>
    <scope>NUCLEOTIDE SEQUENCE</scope>
    <source>
        <strain evidence="10">Strain 138</strain>
        <strain evidence="11">Strain 318</strain>
    </source>
</reference>
<dbReference type="AlphaFoldDB" id="A0AA49Q6L8"/>
<dbReference type="InterPro" id="IPR007507">
    <property type="entry name" value="Glycos_transf_N"/>
</dbReference>
<dbReference type="EMBL" id="CP130613">
    <property type="protein sequence ID" value="WKW14172.1"/>
    <property type="molecule type" value="Genomic_DNA"/>
</dbReference>
<dbReference type="SUPFAM" id="SSF53756">
    <property type="entry name" value="UDP-Glycosyltransferase/glycogen phosphorylase"/>
    <property type="match status" value="1"/>
</dbReference>
<protein>
    <recommendedName>
        <fullName evidence="3 8">3-deoxy-D-manno-octulosonic acid transferase</fullName>
        <shortName evidence="8">Kdo transferase</shortName>
        <ecNumber evidence="2 8">2.4.99.12</ecNumber>
    </recommendedName>
    <alternativeName>
        <fullName evidence="5 8">Lipid IV(A) 3-deoxy-D-manno-octulosonic acid transferase</fullName>
    </alternativeName>
</protein>
<keyword evidence="8" id="KW-1003">Cell membrane</keyword>
<comment type="function">
    <text evidence="8">Involved in lipopolysaccharide (LPS) biosynthesis. Catalyzes the transfer of 3-deoxy-D-manno-octulosonate (Kdo) residue(s) from CMP-Kdo to lipid IV(A), the tetraacyldisaccharide-1,4'-bisphosphate precursor of lipid A.</text>
</comment>
<dbReference type="Pfam" id="PF04413">
    <property type="entry name" value="Glycos_transf_N"/>
    <property type="match status" value="1"/>
</dbReference>
<evidence type="ECO:0000256" key="3">
    <source>
        <dbReference type="ARBA" id="ARBA00019077"/>
    </source>
</evidence>
<keyword evidence="8" id="KW-0472">Membrane</keyword>
<evidence type="ECO:0000256" key="7">
    <source>
        <dbReference type="PIRSR" id="PIRSR639901-1"/>
    </source>
</evidence>
<accession>A0AA49Q3W6</accession>
<comment type="catalytic activity">
    <reaction evidence="6 8">
        <text>lipid IVA (E. coli) + CMP-3-deoxy-beta-D-manno-octulosonate = alpha-Kdo-(2-&gt;6)-lipid IVA (E. coli) + CMP + H(+)</text>
        <dbReference type="Rhea" id="RHEA:28066"/>
        <dbReference type="ChEBI" id="CHEBI:15378"/>
        <dbReference type="ChEBI" id="CHEBI:58603"/>
        <dbReference type="ChEBI" id="CHEBI:60364"/>
        <dbReference type="ChEBI" id="CHEBI:60377"/>
        <dbReference type="ChEBI" id="CHEBI:85987"/>
        <dbReference type="EC" id="2.4.99.12"/>
    </reaction>
</comment>
<evidence type="ECO:0000256" key="5">
    <source>
        <dbReference type="ARBA" id="ARBA00031445"/>
    </source>
</evidence>
<evidence type="ECO:0000313" key="10">
    <source>
        <dbReference type="EMBL" id="WKW11262.1"/>
    </source>
</evidence>
<dbReference type="Proteomes" id="UP001229955">
    <property type="component" value="Chromosome"/>
</dbReference>
<keyword evidence="12" id="KW-1185">Reference proteome</keyword>
<dbReference type="GO" id="GO:0009245">
    <property type="term" value="P:lipid A biosynthetic process"/>
    <property type="evidence" value="ECO:0007669"/>
    <property type="project" value="TreeGrafter"/>
</dbReference>
<dbReference type="PANTHER" id="PTHR42755">
    <property type="entry name" value="3-DEOXY-MANNO-OCTULOSONATE CYTIDYLYLTRANSFERASE"/>
    <property type="match status" value="1"/>
</dbReference>
<dbReference type="InterPro" id="IPR038107">
    <property type="entry name" value="Glycos_transf_N_sf"/>
</dbReference>
<evidence type="ECO:0000256" key="2">
    <source>
        <dbReference type="ARBA" id="ARBA00012621"/>
    </source>
</evidence>